<dbReference type="EMBL" id="JAFIDA010000001">
    <property type="protein sequence ID" value="MBP1325461.1"/>
    <property type="molecule type" value="Genomic_DNA"/>
</dbReference>
<evidence type="ECO:0000259" key="2">
    <source>
        <dbReference type="Pfam" id="PF02481"/>
    </source>
</evidence>
<dbReference type="PANTHER" id="PTHR43022:SF1">
    <property type="entry name" value="PROTEIN SMF"/>
    <property type="match status" value="1"/>
</dbReference>
<evidence type="ECO:0000313" key="4">
    <source>
        <dbReference type="EMBL" id="MBP1325461.1"/>
    </source>
</evidence>
<dbReference type="Pfam" id="PF17782">
    <property type="entry name" value="WHD_DprA"/>
    <property type="match status" value="1"/>
</dbReference>
<evidence type="ECO:0000259" key="3">
    <source>
        <dbReference type="Pfam" id="PF17782"/>
    </source>
</evidence>
<dbReference type="InterPro" id="IPR003488">
    <property type="entry name" value="DprA"/>
</dbReference>
<dbReference type="GO" id="GO:0009294">
    <property type="term" value="P:DNA-mediated transformation"/>
    <property type="evidence" value="ECO:0007669"/>
    <property type="project" value="InterPro"/>
</dbReference>
<proteinExistence type="inferred from homology"/>
<evidence type="ECO:0000313" key="5">
    <source>
        <dbReference type="Proteomes" id="UP000675163"/>
    </source>
</evidence>
<comment type="similarity">
    <text evidence="1">Belongs to the DprA/Smf family.</text>
</comment>
<feature type="domain" description="Smf/DprA SLOG" evidence="2">
    <location>
        <begin position="1"/>
        <end position="65"/>
    </location>
</feature>
<dbReference type="InterPro" id="IPR041614">
    <property type="entry name" value="DprA_WH"/>
</dbReference>
<evidence type="ECO:0000256" key="1">
    <source>
        <dbReference type="ARBA" id="ARBA00006525"/>
    </source>
</evidence>
<protein>
    <submittedName>
        <fullName evidence="4">Rossmann fold nucleotide-binding protein DprA/Smf involved in DNA uptake</fullName>
    </submittedName>
</protein>
<dbReference type="PANTHER" id="PTHR43022">
    <property type="entry name" value="PROTEIN SMF"/>
    <property type="match status" value="1"/>
</dbReference>
<sequence>MARATLITEAGVRSGSLNTAGHAAELSRALGAVPGPVTSPASAGCHRLIRDYGATLVTNATEAQELMGIGVDVALFDLAPGGDRPPPLHRRILDALPLRGARSLDEVSRGAGVERQEARGALAELELLGHVSQQESAGEAQPMWRLTARQ</sequence>
<comment type="caution">
    <text evidence="4">The sequence shown here is derived from an EMBL/GenBank/DDBJ whole genome shotgun (WGS) entry which is preliminary data.</text>
</comment>
<feature type="domain" description="DprA winged helix" evidence="3">
    <location>
        <begin position="84"/>
        <end position="134"/>
    </location>
</feature>
<organism evidence="4 5">
    <name type="scientific">Leucobacter exalbidus</name>
    <dbReference type="NCBI Taxonomy" id="662960"/>
    <lineage>
        <taxon>Bacteria</taxon>
        <taxon>Bacillati</taxon>
        <taxon>Actinomycetota</taxon>
        <taxon>Actinomycetes</taxon>
        <taxon>Micrococcales</taxon>
        <taxon>Microbacteriaceae</taxon>
        <taxon>Leucobacter</taxon>
    </lineage>
</organism>
<dbReference type="AlphaFoldDB" id="A0A940PUH3"/>
<keyword evidence="5" id="KW-1185">Reference proteome</keyword>
<reference evidence="4" key="1">
    <citation type="submission" date="2021-02" db="EMBL/GenBank/DDBJ databases">
        <title>Sequencing the genomes of 1000 actinobacteria strains.</title>
        <authorList>
            <person name="Klenk H.-P."/>
        </authorList>
    </citation>
    <scope>NUCLEOTIDE SEQUENCE</scope>
    <source>
        <strain evidence="4">DSM 22850</strain>
    </source>
</reference>
<gene>
    <name evidence="4" type="ORF">JOF28_000693</name>
</gene>
<dbReference type="InterPro" id="IPR057666">
    <property type="entry name" value="DrpA_SLOG"/>
</dbReference>
<accession>A0A940PUH3</accession>
<dbReference type="Pfam" id="PF02481">
    <property type="entry name" value="DNA_processg_A"/>
    <property type="match status" value="1"/>
</dbReference>
<dbReference type="Proteomes" id="UP000675163">
    <property type="component" value="Unassembled WGS sequence"/>
</dbReference>
<dbReference type="Gene3D" id="3.40.50.450">
    <property type="match status" value="1"/>
</dbReference>
<name>A0A940PUH3_9MICO</name>